<proteinExistence type="inferred from homology"/>
<evidence type="ECO:0000256" key="5">
    <source>
        <dbReference type="ARBA" id="ARBA00022692"/>
    </source>
</evidence>
<dbReference type="GO" id="GO:0005886">
    <property type="term" value="C:plasma membrane"/>
    <property type="evidence" value="ECO:0007669"/>
    <property type="project" value="UniProtKB-SubCell"/>
</dbReference>
<dbReference type="PANTHER" id="PTHR46494">
    <property type="entry name" value="CORA FAMILY METAL ION TRANSPORTER (EUROFUNG)"/>
    <property type="match status" value="1"/>
</dbReference>
<keyword evidence="3" id="KW-0813">Transport</keyword>
<evidence type="ECO:0000256" key="4">
    <source>
        <dbReference type="ARBA" id="ARBA00022475"/>
    </source>
</evidence>
<dbReference type="PANTHER" id="PTHR46494:SF1">
    <property type="entry name" value="CORA FAMILY METAL ION TRANSPORTER (EUROFUNG)"/>
    <property type="match status" value="1"/>
</dbReference>
<dbReference type="Proteomes" id="UP000595618">
    <property type="component" value="Chromosome"/>
</dbReference>
<keyword evidence="5 8" id="KW-0812">Transmembrane</keyword>
<dbReference type="GO" id="GO:0015087">
    <property type="term" value="F:cobalt ion transmembrane transporter activity"/>
    <property type="evidence" value="ECO:0007669"/>
    <property type="project" value="TreeGrafter"/>
</dbReference>
<evidence type="ECO:0000313" key="9">
    <source>
        <dbReference type="EMBL" id="QQG45322.1"/>
    </source>
</evidence>
<organism evidence="9 10">
    <name type="scientific">Candidatus Sungiibacteriota bacterium</name>
    <dbReference type="NCBI Taxonomy" id="2750080"/>
    <lineage>
        <taxon>Bacteria</taxon>
        <taxon>Candidatus Sungiibacteriota</taxon>
    </lineage>
</organism>
<dbReference type="GO" id="GO:0000287">
    <property type="term" value="F:magnesium ion binding"/>
    <property type="evidence" value="ECO:0007669"/>
    <property type="project" value="TreeGrafter"/>
</dbReference>
<dbReference type="InterPro" id="IPR045861">
    <property type="entry name" value="CorA_cytoplasmic_dom"/>
</dbReference>
<feature type="transmembrane region" description="Helical" evidence="8">
    <location>
        <begin position="228"/>
        <end position="249"/>
    </location>
</feature>
<dbReference type="SUPFAM" id="SSF143865">
    <property type="entry name" value="CorA soluble domain-like"/>
    <property type="match status" value="1"/>
</dbReference>
<evidence type="ECO:0000256" key="7">
    <source>
        <dbReference type="ARBA" id="ARBA00023136"/>
    </source>
</evidence>
<dbReference type="CDD" id="cd12822">
    <property type="entry name" value="TmCorA-like"/>
    <property type="match status" value="1"/>
</dbReference>
<gene>
    <name evidence="9" type="ORF">HYW89_00050</name>
</gene>
<dbReference type="AlphaFoldDB" id="A0A7T5RJI1"/>
<dbReference type="Gene3D" id="1.20.58.340">
    <property type="entry name" value="Magnesium transport protein CorA, transmembrane region"/>
    <property type="match status" value="2"/>
</dbReference>
<dbReference type="GO" id="GO:0015095">
    <property type="term" value="F:magnesium ion transmembrane transporter activity"/>
    <property type="evidence" value="ECO:0007669"/>
    <property type="project" value="TreeGrafter"/>
</dbReference>
<dbReference type="InterPro" id="IPR002523">
    <property type="entry name" value="MgTranspt_CorA/ZnTranspt_ZntB"/>
</dbReference>
<comment type="subcellular location">
    <subcellularLocation>
        <location evidence="1">Cell membrane</location>
        <topology evidence="1">Multi-pass membrane protein</topology>
    </subcellularLocation>
</comment>
<evidence type="ECO:0000256" key="6">
    <source>
        <dbReference type="ARBA" id="ARBA00022989"/>
    </source>
</evidence>
<keyword evidence="4" id="KW-1003">Cell membrane</keyword>
<dbReference type="Pfam" id="PF01544">
    <property type="entry name" value="CorA"/>
    <property type="match status" value="1"/>
</dbReference>
<sequence length="286" mass="33490">MAEDINELRSRFPQIHPLVLEELETLTIRPRVENYDHHIYMVLHFPSFIEEHKKTVSYEVDFILMADTLITVQYDDIPTLEGFWHECEEEKNAGDQYGKSPIHLLYYLLRQFFAFSLRELDQIQAHIDSMEEKVFADREKEILEDISILKRNVLDFRRAVKPQHLTLESLVLQGTQLYGEKVKPFLTDLVGEYLKVWNLLENHKETLDALYDTNNSLLASKTNEIMRVFTILAFISFIPTAIANIYGMNIVRIPLSDQPNAFWNILGLMILTTGAVYAVLRWRKLV</sequence>
<accession>A0A7T5RJI1</accession>
<dbReference type="GO" id="GO:0050897">
    <property type="term" value="F:cobalt ion binding"/>
    <property type="evidence" value="ECO:0007669"/>
    <property type="project" value="TreeGrafter"/>
</dbReference>
<feature type="transmembrane region" description="Helical" evidence="8">
    <location>
        <begin position="261"/>
        <end position="280"/>
    </location>
</feature>
<dbReference type="SUPFAM" id="SSF144083">
    <property type="entry name" value="Magnesium transport protein CorA, transmembrane region"/>
    <property type="match status" value="1"/>
</dbReference>
<dbReference type="EMBL" id="CP066690">
    <property type="protein sequence ID" value="QQG45322.1"/>
    <property type="molecule type" value="Genomic_DNA"/>
</dbReference>
<evidence type="ECO:0000256" key="3">
    <source>
        <dbReference type="ARBA" id="ARBA00022448"/>
    </source>
</evidence>
<keyword evidence="6 8" id="KW-1133">Transmembrane helix</keyword>
<dbReference type="Gene3D" id="3.30.460.20">
    <property type="entry name" value="CorA soluble domain-like"/>
    <property type="match status" value="1"/>
</dbReference>
<reference evidence="9 10" key="1">
    <citation type="submission" date="2020-07" db="EMBL/GenBank/DDBJ databases">
        <title>Huge and variable diversity of episymbiotic CPR bacteria and DPANN archaea in groundwater ecosystems.</title>
        <authorList>
            <person name="He C.Y."/>
            <person name="Keren R."/>
            <person name="Whittaker M."/>
            <person name="Farag I.F."/>
            <person name="Doudna J."/>
            <person name="Cate J.H.D."/>
            <person name="Banfield J.F."/>
        </authorList>
    </citation>
    <scope>NUCLEOTIDE SEQUENCE [LARGE SCALE GENOMIC DNA]</scope>
    <source>
        <strain evidence="9">NC_groundwater_541_Ag_S-0.1um_46_50</strain>
    </source>
</reference>
<evidence type="ECO:0000313" key="10">
    <source>
        <dbReference type="Proteomes" id="UP000595618"/>
    </source>
</evidence>
<evidence type="ECO:0000256" key="1">
    <source>
        <dbReference type="ARBA" id="ARBA00004651"/>
    </source>
</evidence>
<keyword evidence="7 8" id="KW-0472">Membrane</keyword>
<evidence type="ECO:0000256" key="2">
    <source>
        <dbReference type="ARBA" id="ARBA00009765"/>
    </source>
</evidence>
<protein>
    <submittedName>
        <fullName evidence="9">Magnesium transporter CorA family protein</fullName>
    </submittedName>
</protein>
<evidence type="ECO:0000256" key="8">
    <source>
        <dbReference type="SAM" id="Phobius"/>
    </source>
</evidence>
<comment type="similarity">
    <text evidence="2">Belongs to the CorA metal ion transporter (MIT) (TC 1.A.35) family.</text>
</comment>
<dbReference type="InterPro" id="IPR045863">
    <property type="entry name" value="CorA_TM1_TM2"/>
</dbReference>
<name>A0A7T5RJI1_9BACT</name>